<accession>A0A5M4B0R8</accession>
<gene>
    <name evidence="1" type="primary">yuxK</name>
    <name evidence="1" type="ORF">PbJCM13498_24410</name>
</gene>
<comment type="caution">
    <text evidence="1">The sequence shown here is derived from an EMBL/GenBank/DDBJ whole genome shotgun (WGS) entry which is preliminary data.</text>
</comment>
<organism evidence="1 2">
    <name type="scientific">Prolixibacter bellariivorans</name>
    <dbReference type="NCBI Taxonomy" id="314319"/>
    <lineage>
        <taxon>Bacteria</taxon>
        <taxon>Pseudomonadati</taxon>
        <taxon>Bacteroidota</taxon>
        <taxon>Bacteroidia</taxon>
        <taxon>Marinilabiliales</taxon>
        <taxon>Prolixibacteraceae</taxon>
        <taxon>Prolixibacter</taxon>
    </lineage>
</organism>
<protein>
    <recommendedName>
        <fullName evidence="3">Thiol-disulfide oxidoreductase</fullName>
    </recommendedName>
</protein>
<evidence type="ECO:0000313" key="1">
    <source>
        <dbReference type="EMBL" id="GET33578.1"/>
    </source>
</evidence>
<dbReference type="Proteomes" id="UP000391834">
    <property type="component" value="Unassembled WGS sequence"/>
</dbReference>
<reference evidence="1 2" key="1">
    <citation type="submission" date="2019-10" db="EMBL/GenBank/DDBJ databases">
        <title>Prolixibacter strains distinguished by the presence of nitrate reductase genes were adept at nitrate-dependent anaerobic corrosion of metallic iron and carbon steel.</title>
        <authorList>
            <person name="Iino T."/>
            <person name="Shono N."/>
            <person name="Ito K."/>
            <person name="Nakamura R."/>
            <person name="Sueoka K."/>
            <person name="Harayama S."/>
            <person name="Ohkuma M."/>
        </authorList>
    </citation>
    <scope>NUCLEOTIDE SEQUENCE [LARGE SCALE GENOMIC DNA]</scope>
    <source>
        <strain evidence="1 2">JCM 13498</strain>
    </source>
</reference>
<dbReference type="Pfam" id="PF04134">
    <property type="entry name" value="DCC1-like"/>
    <property type="match status" value="1"/>
</dbReference>
<dbReference type="PANTHER" id="PTHR33639:SF2">
    <property type="entry name" value="DUF393 DOMAIN-CONTAINING PROTEIN"/>
    <property type="match status" value="1"/>
</dbReference>
<dbReference type="AlphaFoldDB" id="A0A5M4B0R8"/>
<dbReference type="InterPro" id="IPR052927">
    <property type="entry name" value="DCC_oxidoreductase"/>
</dbReference>
<keyword evidence="2" id="KW-1185">Reference proteome</keyword>
<dbReference type="GO" id="GO:0015035">
    <property type="term" value="F:protein-disulfide reductase activity"/>
    <property type="evidence" value="ECO:0007669"/>
    <property type="project" value="InterPro"/>
</dbReference>
<dbReference type="RefSeq" id="WP_025864147.1">
    <property type="nucleotide sequence ID" value="NZ_BLAX01000001.1"/>
</dbReference>
<evidence type="ECO:0000313" key="2">
    <source>
        <dbReference type="Proteomes" id="UP000391834"/>
    </source>
</evidence>
<dbReference type="OrthoDB" id="9785438at2"/>
<proteinExistence type="predicted"/>
<name>A0A5M4B0R8_9BACT</name>
<dbReference type="EMBL" id="BLAX01000001">
    <property type="protein sequence ID" value="GET33578.1"/>
    <property type="molecule type" value="Genomic_DNA"/>
</dbReference>
<evidence type="ECO:0008006" key="3">
    <source>
        <dbReference type="Google" id="ProtNLM"/>
    </source>
</evidence>
<dbReference type="InterPro" id="IPR007263">
    <property type="entry name" value="DCC1-like"/>
</dbReference>
<sequence>MNREENEPVILYDGVCNLCNASVRFILKYEKNPRYRFAPLQGGFASKVRHEYALPEDADSVVLIENNQIFTASTAALRIAKQLKVPWSWLIIFEVLPVSFRDAVYHWIARNRYRWFGKKDYCEVPLPEVAHRFLS</sequence>
<dbReference type="PANTHER" id="PTHR33639">
    <property type="entry name" value="THIOL-DISULFIDE OXIDOREDUCTASE DCC"/>
    <property type="match status" value="1"/>
</dbReference>